<dbReference type="GeneID" id="83016219"/>
<organism evidence="9 10">
    <name type="scientific">Holdemania filiformis</name>
    <dbReference type="NCBI Taxonomy" id="61171"/>
    <lineage>
        <taxon>Bacteria</taxon>
        <taxon>Bacillati</taxon>
        <taxon>Bacillota</taxon>
        <taxon>Erysipelotrichia</taxon>
        <taxon>Erysipelotrichales</taxon>
        <taxon>Erysipelotrichaceae</taxon>
        <taxon>Holdemania</taxon>
    </lineage>
</organism>
<dbReference type="Pfam" id="PF03830">
    <property type="entry name" value="PTSIIB_sorb"/>
    <property type="match status" value="1"/>
</dbReference>
<gene>
    <name evidence="9" type="ORF">DWY25_12520</name>
</gene>
<keyword evidence="2" id="KW-0813">Transport</keyword>
<evidence type="ECO:0000256" key="1">
    <source>
        <dbReference type="ARBA" id="ARBA00004496"/>
    </source>
</evidence>
<dbReference type="Gene3D" id="3.40.35.10">
    <property type="entry name" value="Phosphotransferase system, sorbose subfamily IIB component"/>
    <property type="match status" value="1"/>
</dbReference>
<evidence type="ECO:0000313" key="10">
    <source>
        <dbReference type="Proteomes" id="UP000284178"/>
    </source>
</evidence>
<evidence type="ECO:0000313" key="9">
    <source>
        <dbReference type="EMBL" id="RGR72126.1"/>
    </source>
</evidence>
<dbReference type="InterPro" id="IPR004720">
    <property type="entry name" value="PTS_IIB_sorbose-sp"/>
</dbReference>
<evidence type="ECO:0000256" key="3">
    <source>
        <dbReference type="ARBA" id="ARBA00022490"/>
    </source>
</evidence>
<proteinExistence type="predicted"/>
<feature type="domain" description="PTS EIIB type-4" evidence="8">
    <location>
        <begin position="1"/>
        <end position="167"/>
    </location>
</feature>
<sequence>MIKLLRVDDRLIHGQVATTWTKTLQADSIIVANDEVIHNELQIIALKLAVPAGMKVAIRSVEDAIGLLQNPKAQPMKIFVVVNHPRDALRIAEAVPETVEGINIGNYYGSKQLRTEEKIKLDRNIYLDPQDVDTLKKICALPIEFTIQMVPHEPKKKVSDCLQHLGC</sequence>
<keyword evidence="6" id="KW-0598">Phosphotransferase system</keyword>
<keyword evidence="5" id="KW-0808">Transferase</keyword>
<dbReference type="GO" id="GO:0008982">
    <property type="term" value="F:protein-N(PI)-phosphohistidine-sugar phosphotransferase activity"/>
    <property type="evidence" value="ECO:0007669"/>
    <property type="project" value="InterPro"/>
</dbReference>
<accession>A0A412FVA9</accession>
<protein>
    <submittedName>
        <fullName evidence="9">PTS mannose/fructose/sorbose transporter subunit IIB</fullName>
    </submittedName>
</protein>
<dbReference type="Proteomes" id="UP000284178">
    <property type="component" value="Unassembled WGS sequence"/>
</dbReference>
<keyword evidence="4" id="KW-0762">Sugar transport</keyword>
<dbReference type="InterPro" id="IPR036667">
    <property type="entry name" value="PTS_IIB_sorbose-sp_sf"/>
</dbReference>
<dbReference type="RefSeq" id="WP_117895507.1">
    <property type="nucleotide sequence ID" value="NZ_CABJCV010000016.1"/>
</dbReference>
<keyword evidence="3" id="KW-0963">Cytoplasm</keyword>
<dbReference type="SUPFAM" id="SSF52728">
    <property type="entry name" value="PTS IIb component"/>
    <property type="match status" value="1"/>
</dbReference>
<evidence type="ECO:0000256" key="7">
    <source>
        <dbReference type="ARBA" id="ARBA00022777"/>
    </source>
</evidence>
<dbReference type="AlphaFoldDB" id="A0A412FVA9"/>
<evidence type="ECO:0000256" key="4">
    <source>
        <dbReference type="ARBA" id="ARBA00022597"/>
    </source>
</evidence>
<evidence type="ECO:0000256" key="5">
    <source>
        <dbReference type="ARBA" id="ARBA00022679"/>
    </source>
</evidence>
<dbReference type="EMBL" id="QRUP01000016">
    <property type="protein sequence ID" value="RGR72126.1"/>
    <property type="molecule type" value="Genomic_DNA"/>
</dbReference>
<dbReference type="GO" id="GO:0016301">
    <property type="term" value="F:kinase activity"/>
    <property type="evidence" value="ECO:0007669"/>
    <property type="project" value="UniProtKB-KW"/>
</dbReference>
<evidence type="ECO:0000259" key="8">
    <source>
        <dbReference type="PROSITE" id="PS51101"/>
    </source>
</evidence>
<keyword evidence="7" id="KW-0418">Kinase</keyword>
<reference evidence="9 10" key="1">
    <citation type="submission" date="2018-08" db="EMBL/GenBank/DDBJ databases">
        <title>A genome reference for cultivated species of the human gut microbiota.</title>
        <authorList>
            <person name="Zou Y."/>
            <person name="Xue W."/>
            <person name="Luo G."/>
        </authorList>
    </citation>
    <scope>NUCLEOTIDE SEQUENCE [LARGE SCALE GENOMIC DNA]</scope>
    <source>
        <strain evidence="9 10">AF24-29</strain>
    </source>
</reference>
<dbReference type="GO" id="GO:0005737">
    <property type="term" value="C:cytoplasm"/>
    <property type="evidence" value="ECO:0007669"/>
    <property type="project" value="UniProtKB-SubCell"/>
</dbReference>
<dbReference type="PROSITE" id="PS51101">
    <property type="entry name" value="PTS_EIIB_TYPE_4"/>
    <property type="match status" value="1"/>
</dbReference>
<name>A0A412FVA9_9FIRM</name>
<comment type="subcellular location">
    <subcellularLocation>
        <location evidence="1">Cytoplasm</location>
    </subcellularLocation>
</comment>
<keyword evidence="10" id="KW-1185">Reference proteome</keyword>
<evidence type="ECO:0000256" key="2">
    <source>
        <dbReference type="ARBA" id="ARBA00022448"/>
    </source>
</evidence>
<comment type="caution">
    <text evidence="9">The sequence shown here is derived from an EMBL/GenBank/DDBJ whole genome shotgun (WGS) entry which is preliminary data.</text>
</comment>
<evidence type="ECO:0000256" key="6">
    <source>
        <dbReference type="ARBA" id="ARBA00022683"/>
    </source>
</evidence>
<dbReference type="GO" id="GO:0009401">
    <property type="term" value="P:phosphoenolpyruvate-dependent sugar phosphotransferase system"/>
    <property type="evidence" value="ECO:0007669"/>
    <property type="project" value="UniProtKB-KW"/>
</dbReference>